<evidence type="ECO:0000256" key="1">
    <source>
        <dbReference type="SAM" id="Phobius"/>
    </source>
</evidence>
<feature type="transmembrane region" description="Helical" evidence="1">
    <location>
        <begin position="260"/>
        <end position="281"/>
    </location>
</feature>
<proteinExistence type="predicted"/>
<evidence type="ECO:0000313" key="3">
    <source>
        <dbReference type="EMBL" id="MEN2991853.1"/>
    </source>
</evidence>
<dbReference type="InterPro" id="IPR000620">
    <property type="entry name" value="EamA_dom"/>
</dbReference>
<dbReference type="RefSeq" id="WP_345938688.1">
    <property type="nucleotide sequence ID" value="NZ_JBBKTW010000016.1"/>
</dbReference>
<evidence type="ECO:0000313" key="4">
    <source>
        <dbReference type="Proteomes" id="UP001413721"/>
    </source>
</evidence>
<protein>
    <submittedName>
        <fullName evidence="3">DMT family transporter</fullName>
    </submittedName>
</protein>
<organism evidence="3 4">
    <name type="scientific">Tistrella arctica</name>
    <dbReference type="NCBI Taxonomy" id="3133430"/>
    <lineage>
        <taxon>Bacteria</taxon>
        <taxon>Pseudomonadati</taxon>
        <taxon>Pseudomonadota</taxon>
        <taxon>Alphaproteobacteria</taxon>
        <taxon>Geminicoccales</taxon>
        <taxon>Geminicoccaceae</taxon>
        <taxon>Tistrella</taxon>
    </lineage>
</organism>
<keyword evidence="4" id="KW-1185">Reference proteome</keyword>
<evidence type="ECO:0000259" key="2">
    <source>
        <dbReference type="Pfam" id="PF00892"/>
    </source>
</evidence>
<gene>
    <name evidence="3" type="ORF">WG926_26310</name>
</gene>
<comment type="caution">
    <text evidence="3">The sequence shown here is derived from an EMBL/GenBank/DDBJ whole genome shotgun (WGS) entry which is preliminary data.</text>
</comment>
<sequence length="312" mass="31582">MIETWVVVTVAAALLQASRTALQQRLRGLLSVQGAGFVRYAYGAPVSLTALAAVALLPADGPIPAGLPALSMTHALWCAVAGVAQILGTNLLIMSFGARGFAVGTVYSKAETVIVALVGWAVLGEALAVTAWAGILVCMAGVAVLATRGSRDGVAALLRGAGDKAALYGLGAGAMFAVASVCIRAGALGLGDGPAFPRAIATLAVMNTIQAVLMGAWLVAREPATFVAVFRTWRSSAVVGLLSVTGSAGWAWAMTLETAALVRAFGQVELVFTLIMGRLLLGERPKAADIPGSVAVIAGVLLVLLARAPNPG</sequence>
<feature type="domain" description="EamA" evidence="2">
    <location>
        <begin position="165"/>
        <end position="304"/>
    </location>
</feature>
<feature type="transmembrane region" description="Helical" evidence="1">
    <location>
        <begin position="39"/>
        <end position="57"/>
    </location>
</feature>
<feature type="transmembrane region" description="Helical" evidence="1">
    <location>
        <begin position="199"/>
        <end position="220"/>
    </location>
</feature>
<accession>A0ABU9YSP5</accession>
<feature type="transmembrane region" description="Helical" evidence="1">
    <location>
        <begin position="232"/>
        <end position="254"/>
    </location>
</feature>
<reference evidence="3 4" key="1">
    <citation type="submission" date="2024-03" db="EMBL/GenBank/DDBJ databases">
        <title>High-quality draft genome sequencing of Tistrella sp. BH-R2-4.</title>
        <authorList>
            <person name="Dong C."/>
        </authorList>
    </citation>
    <scope>NUCLEOTIDE SEQUENCE [LARGE SCALE GENOMIC DNA]</scope>
    <source>
        <strain evidence="3 4">BH-R2-4</strain>
    </source>
</reference>
<name>A0ABU9YSP5_9PROT</name>
<dbReference type="EMBL" id="JBBKTW010000016">
    <property type="protein sequence ID" value="MEN2991853.1"/>
    <property type="molecule type" value="Genomic_DNA"/>
</dbReference>
<feature type="transmembrane region" description="Helical" evidence="1">
    <location>
        <begin position="288"/>
        <end position="306"/>
    </location>
</feature>
<keyword evidence="1" id="KW-1133">Transmembrane helix</keyword>
<feature type="transmembrane region" description="Helical" evidence="1">
    <location>
        <begin position="69"/>
        <end position="93"/>
    </location>
</feature>
<feature type="transmembrane region" description="Helical" evidence="1">
    <location>
        <begin position="167"/>
        <end position="187"/>
    </location>
</feature>
<keyword evidence="1" id="KW-0812">Transmembrane</keyword>
<feature type="transmembrane region" description="Helical" evidence="1">
    <location>
        <begin position="113"/>
        <end position="146"/>
    </location>
</feature>
<keyword evidence="1" id="KW-0472">Membrane</keyword>
<dbReference type="Proteomes" id="UP001413721">
    <property type="component" value="Unassembled WGS sequence"/>
</dbReference>
<dbReference type="InterPro" id="IPR037185">
    <property type="entry name" value="EmrE-like"/>
</dbReference>
<dbReference type="Pfam" id="PF00892">
    <property type="entry name" value="EamA"/>
    <property type="match status" value="1"/>
</dbReference>
<dbReference type="Gene3D" id="1.10.3730.20">
    <property type="match status" value="1"/>
</dbReference>
<dbReference type="SUPFAM" id="SSF103481">
    <property type="entry name" value="Multidrug resistance efflux transporter EmrE"/>
    <property type="match status" value="2"/>
</dbReference>